<feature type="compositionally biased region" description="Pro residues" evidence="3">
    <location>
        <begin position="1"/>
        <end position="16"/>
    </location>
</feature>
<proteinExistence type="predicted"/>
<dbReference type="InterPro" id="IPR036864">
    <property type="entry name" value="Zn2-C6_fun-type_DNA-bd_sf"/>
</dbReference>
<name>A0AAI8YF10_9PEZI</name>
<dbReference type="CDD" id="cd12148">
    <property type="entry name" value="fungal_TF_MHR"/>
    <property type="match status" value="1"/>
</dbReference>
<dbReference type="InterPro" id="IPR053187">
    <property type="entry name" value="Notoamide_regulator"/>
</dbReference>
<keyword evidence="1" id="KW-0539">Nucleus</keyword>
<feature type="region of interest" description="Disordered" evidence="3">
    <location>
        <begin position="120"/>
        <end position="151"/>
    </location>
</feature>
<dbReference type="SUPFAM" id="SSF57701">
    <property type="entry name" value="Zn2/Cys6 DNA-binding domain"/>
    <property type="match status" value="1"/>
</dbReference>
<feature type="region of interest" description="Disordered" evidence="3">
    <location>
        <begin position="195"/>
        <end position="218"/>
    </location>
</feature>
<evidence type="ECO:0000256" key="2">
    <source>
        <dbReference type="SAM" id="Coils"/>
    </source>
</evidence>
<reference evidence="5" key="1">
    <citation type="submission" date="2023-10" db="EMBL/GenBank/DDBJ databases">
        <authorList>
            <person name="Hackl T."/>
        </authorList>
    </citation>
    <scope>NUCLEOTIDE SEQUENCE</scope>
</reference>
<dbReference type="Proteomes" id="UP001295740">
    <property type="component" value="Unassembled WGS sequence"/>
</dbReference>
<protein>
    <submittedName>
        <fullName evidence="5">Uu.00g097440.m01.CDS01</fullName>
    </submittedName>
</protein>
<dbReference type="SMART" id="SM00066">
    <property type="entry name" value="GAL4"/>
    <property type="match status" value="1"/>
</dbReference>
<evidence type="ECO:0000256" key="3">
    <source>
        <dbReference type="SAM" id="MobiDB-lite"/>
    </source>
</evidence>
<dbReference type="Pfam" id="PF00172">
    <property type="entry name" value="Zn_clus"/>
    <property type="match status" value="1"/>
</dbReference>
<accession>A0AAI8YF10</accession>
<keyword evidence="2" id="KW-0175">Coiled coil</keyword>
<dbReference type="PANTHER" id="PTHR47256">
    <property type="entry name" value="ZN(II)2CYS6 TRANSCRIPTION FACTOR (EUROFUNG)-RELATED"/>
    <property type="match status" value="1"/>
</dbReference>
<dbReference type="GO" id="GO:0008270">
    <property type="term" value="F:zinc ion binding"/>
    <property type="evidence" value="ECO:0007669"/>
    <property type="project" value="InterPro"/>
</dbReference>
<feature type="domain" description="Zn(2)-C6 fungal-type" evidence="4">
    <location>
        <begin position="47"/>
        <end position="78"/>
    </location>
</feature>
<keyword evidence="6" id="KW-1185">Reference proteome</keyword>
<feature type="compositionally biased region" description="Acidic residues" evidence="3">
    <location>
        <begin position="127"/>
        <end position="138"/>
    </location>
</feature>
<evidence type="ECO:0000259" key="4">
    <source>
        <dbReference type="PROSITE" id="PS50048"/>
    </source>
</evidence>
<dbReference type="GO" id="GO:0000981">
    <property type="term" value="F:DNA-binding transcription factor activity, RNA polymerase II-specific"/>
    <property type="evidence" value="ECO:0007669"/>
    <property type="project" value="InterPro"/>
</dbReference>
<sequence length="731" mass="81552">MQPNTYPPILPAPAPAAPVGENPSASKARSKANKDIAARKRIGTQLACEECRARKTRCNGARPMCAHCVKRGLPTCVYRDRTVTVLQVSSQVLDLLMSLPEDRSVKLLYFLRDKQDPTSALSSFNLDTDDTDGEEDLATPESTPGSLESELREHNSTAYMSLRPINNSELARSHLLRPFRDHALVGEDVLMDGSTDVNSMPDYEGQSQAGDNAADGSGGVRLDADSAIRQFRAPLSPPSEVPYCDERLHHLNVAAWTDIQISNDFAARVISLYITTDHPLLGLFSPSLFITDLVNQQGRYCSRFLFHAVMYLGCLMYSAFDQSAARTAESFCAKAEEMWAQEKEGDSYNAMAGAVLLSLSYVGQGKDHEIIIFTKAALSMGIRLGLFGNLETAARGPGETLSEEDVTASCYAAWGVFNWNVLVSLFYRQPGTECPPRPPILPIPEGAIAQQGIVPRDVHEVDEALVGNTFPALCRFWLIIHGARWIYYPGKSIPDSNFQMALAEHKFRELIAWAQNLPPSLLRREGSPHYVAVIHIWFHSVILDIFRPFIGRPSDLRPRMGTFSAVDSTPDTAYTASTNQLKHLIVEYRTNHAASTYTILWHTGLIYLANAMLHNTKDPEWRLYFLLCIYGYESLSRPYRVSEVIVQGLLSMTLRDTNMSVDDARQIMAELKENRLDNVKKDMEEQVRATFMGDLDLAFTDPEQAKVETLAGEFDNLALFQDFINQDKMSD</sequence>
<dbReference type="PROSITE" id="PS00463">
    <property type="entry name" value="ZN2_CY6_FUNGAL_1"/>
    <property type="match status" value="1"/>
</dbReference>
<feature type="coiled-coil region" evidence="2">
    <location>
        <begin position="654"/>
        <end position="689"/>
    </location>
</feature>
<dbReference type="Gene3D" id="4.10.240.10">
    <property type="entry name" value="Zn(2)-C6 fungal-type DNA-binding domain"/>
    <property type="match status" value="1"/>
</dbReference>
<feature type="region of interest" description="Disordered" evidence="3">
    <location>
        <begin position="1"/>
        <end position="35"/>
    </location>
</feature>
<dbReference type="PROSITE" id="PS50048">
    <property type="entry name" value="ZN2_CY6_FUNGAL_2"/>
    <property type="match status" value="1"/>
</dbReference>
<evidence type="ECO:0000313" key="6">
    <source>
        <dbReference type="Proteomes" id="UP001295740"/>
    </source>
</evidence>
<gene>
    <name evidence="5" type="ORF">KHLLAP_LOCUS2818</name>
</gene>
<dbReference type="InterPro" id="IPR001138">
    <property type="entry name" value="Zn2Cys6_DnaBD"/>
</dbReference>
<dbReference type="PANTHER" id="PTHR47256:SF1">
    <property type="entry name" value="ZN(II)2CYS6 TRANSCRIPTION FACTOR (EUROFUNG)"/>
    <property type="match status" value="1"/>
</dbReference>
<organism evidence="5 6">
    <name type="scientific">Anthostomella pinea</name>
    <dbReference type="NCBI Taxonomy" id="933095"/>
    <lineage>
        <taxon>Eukaryota</taxon>
        <taxon>Fungi</taxon>
        <taxon>Dikarya</taxon>
        <taxon>Ascomycota</taxon>
        <taxon>Pezizomycotina</taxon>
        <taxon>Sordariomycetes</taxon>
        <taxon>Xylariomycetidae</taxon>
        <taxon>Xylariales</taxon>
        <taxon>Xylariaceae</taxon>
        <taxon>Anthostomella</taxon>
    </lineage>
</organism>
<comment type="caution">
    <text evidence="5">The sequence shown here is derived from an EMBL/GenBank/DDBJ whole genome shotgun (WGS) entry which is preliminary data.</text>
</comment>
<evidence type="ECO:0000256" key="1">
    <source>
        <dbReference type="ARBA" id="ARBA00023242"/>
    </source>
</evidence>
<dbReference type="EMBL" id="CAUWAG010000004">
    <property type="protein sequence ID" value="CAJ2502350.1"/>
    <property type="molecule type" value="Genomic_DNA"/>
</dbReference>
<dbReference type="CDD" id="cd00067">
    <property type="entry name" value="GAL4"/>
    <property type="match status" value="1"/>
</dbReference>
<evidence type="ECO:0000313" key="5">
    <source>
        <dbReference type="EMBL" id="CAJ2502350.1"/>
    </source>
</evidence>
<dbReference type="AlphaFoldDB" id="A0AAI8YF10"/>